<keyword evidence="3" id="KW-1185">Reference proteome</keyword>
<protein>
    <submittedName>
        <fullName evidence="2">Uncharacterized protein</fullName>
    </submittedName>
</protein>
<proteinExistence type="predicted"/>
<name>A0A1Y2IFA4_TRAC3</name>
<keyword evidence="1" id="KW-1133">Transmembrane helix</keyword>
<keyword evidence="1" id="KW-0812">Transmembrane</keyword>
<evidence type="ECO:0000256" key="1">
    <source>
        <dbReference type="SAM" id="Phobius"/>
    </source>
</evidence>
<dbReference type="AlphaFoldDB" id="A0A1Y2IFA4"/>
<reference evidence="2 3" key="1">
    <citation type="journal article" date="2015" name="Biotechnol. Biofuels">
        <title>Enhanced degradation of softwood versus hardwood by the white-rot fungus Pycnoporus coccineus.</title>
        <authorList>
            <person name="Couturier M."/>
            <person name="Navarro D."/>
            <person name="Chevret D."/>
            <person name="Henrissat B."/>
            <person name="Piumi F."/>
            <person name="Ruiz-Duenas F.J."/>
            <person name="Martinez A.T."/>
            <person name="Grigoriev I.V."/>
            <person name="Riley R."/>
            <person name="Lipzen A."/>
            <person name="Berrin J.G."/>
            <person name="Master E.R."/>
            <person name="Rosso M.N."/>
        </authorList>
    </citation>
    <scope>NUCLEOTIDE SEQUENCE [LARGE SCALE GENOMIC DNA]</scope>
    <source>
        <strain evidence="2 3">BRFM310</strain>
    </source>
</reference>
<evidence type="ECO:0000313" key="3">
    <source>
        <dbReference type="Proteomes" id="UP000193067"/>
    </source>
</evidence>
<feature type="transmembrane region" description="Helical" evidence="1">
    <location>
        <begin position="12"/>
        <end position="38"/>
    </location>
</feature>
<gene>
    <name evidence="2" type="ORF">PYCCODRAFT_749314</name>
</gene>
<keyword evidence="1" id="KW-0472">Membrane</keyword>
<dbReference type="Proteomes" id="UP000193067">
    <property type="component" value="Unassembled WGS sequence"/>
</dbReference>
<organism evidence="2 3">
    <name type="scientific">Trametes coccinea (strain BRFM310)</name>
    <name type="common">Pycnoporus coccineus</name>
    <dbReference type="NCBI Taxonomy" id="1353009"/>
    <lineage>
        <taxon>Eukaryota</taxon>
        <taxon>Fungi</taxon>
        <taxon>Dikarya</taxon>
        <taxon>Basidiomycota</taxon>
        <taxon>Agaricomycotina</taxon>
        <taxon>Agaricomycetes</taxon>
        <taxon>Polyporales</taxon>
        <taxon>Polyporaceae</taxon>
        <taxon>Trametes</taxon>
    </lineage>
</organism>
<dbReference type="EMBL" id="KZ084124">
    <property type="protein sequence ID" value="OSC99778.1"/>
    <property type="molecule type" value="Genomic_DNA"/>
</dbReference>
<accession>A0A1Y2IFA4</accession>
<sequence>MYSLWLLYSALAHLELCSLCLFVKLTGIGVMVGARYLYLQYGRLRNCDFIRLVQLTTARDVHLSSSPHLHLLARLQSHTALGTSRNTPLL</sequence>
<evidence type="ECO:0000313" key="2">
    <source>
        <dbReference type="EMBL" id="OSC99778.1"/>
    </source>
</evidence>